<keyword evidence="1" id="KW-1133">Transmembrane helix</keyword>
<keyword evidence="1" id="KW-0472">Membrane</keyword>
<dbReference type="EMBL" id="CP029077">
    <property type="protein sequence ID" value="QED23102.1"/>
    <property type="molecule type" value="Genomic_DNA"/>
</dbReference>
<keyword evidence="1" id="KW-0812">Transmembrane</keyword>
<evidence type="ECO:0000256" key="1">
    <source>
        <dbReference type="SAM" id="Phobius"/>
    </source>
</evidence>
<accession>A0A5B8XCQ9</accession>
<evidence type="ECO:0000313" key="3">
    <source>
        <dbReference type="Proteomes" id="UP000321934"/>
    </source>
</evidence>
<name>A0A5B8XCQ9_9RICK</name>
<sequence>MSKIKQNSNLAEKSLKENFWHQNLKIILATSFAFIVLLYFILQKDTENIKWIVSLIMSFFAGKKFK</sequence>
<organism evidence="2 3">
    <name type="scientific">Candidatus Deianiraea vastatrix</name>
    <dbReference type="NCBI Taxonomy" id="2163644"/>
    <lineage>
        <taxon>Bacteria</taxon>
        <taxon>Pseudomonadati</taxon>
        <taxon>Pseudomonadota</taxon>
        <taxon>Alphaproteobacteria</taxon>
        <taxon>Rickettsiales</taxon>
        <taxon>Candidatus Deianiraeaceae</taxon>
        <taxon>Candidatus Deianiraea</taxon>
    </lineage>
</organism>
<dbReference type="AlphaFoldDB" id="A0A5B8XCQ9"/>
<gene>
    <name evidence="2" type="ORF">Deia_00295</name>
</gene>
<reference evidence="2 3" key="1">
    <citation type="journal article" date="2019" name="ISME J.">
        <title>Deianiraea, an extracellular bacterium associated with the ciliate Paramecium, suggests an alternative scenario for the evolution of Rickettsiales.</title>
        <authorList>
            <person name="Castelli M."/>
            <person name="Sabaneyeva E."/>
            <person name="Lanzoni O."/>
            <person name="Lebedeva N."/>
            <person name="Floriano A.M."/>
            <person name="Gaiarsa S."/>
            <person name="Benken K."/>
            <person name="Modeo L."/>
            <person name="Bandi C."/>
            <person name="Potekhin A."/>
            <person name="Sassera D."/>
            <person name="Petroni G."/>
        </authorList>
    </citation>
    <scope>NUCLEOTIDE SEQUENCE [LARGE SCALE GENOMIC DNA]</scope>
    <source>
        <strain evidence="2">CyL4-1</strain>
    </source>
</reference>
<feature type="transmembrane region" description="Helical" evidence="1">
    <location>
        <begin position="23"/>
        <end position="42"/>
    </location>
</feature>
<proteinExistence type="predicted"/>
<dbReference type="Proteomes" id="UP000321934">
    <property type="component" value="Chromosome"/>
</dbReference>
<evidence type="ECO:0000313" key="2">
    <source>
        <dbReference type="EMBL" id="QED23102.1"/>
    </source>
</evidence>
<protein>
    <submittedName>
        <fullName evidence="2">Uncharacterized protein</fullName>
    </submittedName>
</protein>
<keyword evidence="3" id="KW-1185">Reference proteome</keyword>